<feature type="signal peptide" evidence="1">
    <location>
        <begin position="1"/>
        <end position="19"/>
    </location>
</feature>
<dbReference type="RefSeq" id="WP_040009459.1">
    <property type="nucleotide sequence ID" value="NZ_CP009574.1"/>
</dbReference>
<protein>
    <submittedName>
        <fullName evidence="2">Uncharacterized protein</fullName>
    </submittedName>
</protein>
<keyword evidence="1" id="KW-0732">Signal</keyword>
<dbReference type="KEGG" id="frf:LO80_05860"/>
<reference evidence="2 3" key="1">
    <citation type="submission" date="2014-10" db="EMBL/GenBank/DDBJ databases">
        <title>Whole genome sequence of Francisella endociliophora strain FSC1006, isolated from a laboratory culture of the marine ciliate Euplotes raikovi.</title>
        <authorList>
            <person name="Granberg M."/>
            <person name="Backman S."/>
            <person name="Lundmark E."/>
            <person name="Nilsson E."/>
            <person name="Karlsson E."/>
            <person name="Thelaus J."/>
            <person name="Ohrman C."/>
            <person name="Larkeryd A."/>
            <person name="Stenberg P."/>
        </authorList>
    </citation>
    <scope>NUCLEOTIDE SEQUENCE [LARGE SCALE GENOMIC DNA]</scope>
    <source>
        <strain evidence="2 3">FSC1006</strain>
    </source>
</reference>
<accession>A0A097EPP4</accession>
<evidence type="ECO:0000256" key="1">
    <source>
        <dbReference type="SAM" id="SignalP"/>
    </source>
</evidence>
<evidence type="ECO:0000313" key="2">
    <source>
        <dbReference type="EMBL" id="AIT09538.1"/>
    </source>
</evidence>
<name>A0A097EPP4_9GAMM</name>
<dbReference type="EMBL" id="CP009574">
    <property type="protein sequence ID" value="AIT09538.1"/>
    <property type="molecule type" value="Genomic_DNA"/>
</dbReference>
<sequence length="161" mass="17760">MKIIIMVILALGISVSLYASVNTVQNENGAQEQLKSLSKNDIKVNSSATNSTGVITVKNSRQSSVEVDGKLLEKGETARFELIGTSFCTAHTSKGKYRFMCEIPIGDRIYILSKNYEGDDLWRTKFNHGITRQPYITLDVEDRGVFAHPCDTGGSCIIHSI</sequence>
<dbReference type="Proteomes" id="UP000029672">
    <property type="component" value="Chromosome"/>
</dbReference>
<feature type="chain" id="PRO_5001930072" evidence="1">
    <location>
        <begin position="20"/>
        <end position="161"/>
    </location>
</feature>
<dbReference type="AlphaFoldDB" id="A0A097EPP4"/>
<evidence type="ECO:0000313" key="3">
    <source>
        <dbReference type="Proteomes" id="UP000029672"/>
    </source>
</evidence>
<gene>
    <name evidence="2" type="ORF">LO80_05860</name>
</gene>
<dbReference type="HOGENOM" id="CLU_1641275_0_0_6"/>
<proteinExistence type="predicted"/>
<keyword evidence="3" id="KW-1185">Reference proteome</keyword>
<organism evidence="2 3">
    <name type="scientific">Candidatus Francisella endociliophora</name>
    <dbReference type="NCBI Taxonomy" id="653937"/>
    <lineage>
        <taxon>Bacteria</taxon>
        <taxon>Pseudomonadati</taxon>
        <taxon>Pseudomonadota</taxon>
        <taxon>Gammaproteobacteria</taxon>
        <taxon>Thiotrichales</taxon>
        <taxon>Francisellaceae</taxon>
        <taxon>Francisella</taxon>
    </lineage>
</organism>